<sequence length="285" mass="31308">MNNKTLARQALSISQIGKLPLPDDGFLDFSAAQQAAQRGTVLYRPDKLARWRETLRQPENGFRCSPNRRAVQIEVTPESTQQAAYRLMVKEGLGDVVLLNFASAKNAGGGFLNGAKAQEEDLCRSSGLYLCQLEQPDYYAANRAEKSMLYTDHILYSPRVPFFRVSGDGLLNECFYPSVITAPAPNAGVFLQREPHGAAALAAALQRRADYVLAVAKHQAQKNLVLGAWGCGVFRNPPEQVAAAFAQSLRQPEFADCFERIVFAVYDRSPGKAVFKAFAAQFQAA</sequence>
<dbReference type="RefSeq" id="WP_200522625.1">
    <property type="nucleotide sequence ID" value="NZ_JAEHNZ010000002.1"/>
</dbReference>
<dbReference type="PIRSF" id="PIRSF014899">
    <property type="entry name" value="UCP014899"/>
    <property type="match status" value="1"/>
</dbReference>
<reference evidence="2 3" key="1">
    <citation type="journal article" date="2021" name="Pathogens">
        <title>Isolation and Characterization of Kingella bonacorsii sp. nov., A Novel Kingella Species Detected in a Stable Periodontitis Subject.</title>
        <authorList>
            <person name="Antezack A."/>
            <person name="Boxberger M."/>
            <person name="Rolland C."/>
            <person name="Monnet-Corti V."/>
            <person name="La Scola B."/>
        </authorList>
    </citation>
    <scope>NUCLEOTIDE SEQUENCE [LARGE SCALE GENOMIC DNA]</scope>
    <source>
        <strain evidence="2 3">Marseille-Q4569</strain>
    </source>
</reference>
<accession>A0ABS1BTF5</accession>
<evidence type="ECO:0000313" key="3">
    <source>
        <dbReference type="Proteomes" id="UP000614058"/>
    </source>
</evidence>
<organism evidence="2 3">
    <name type="scientific">Kingella bonacorsii</name>
    <dbReference type="NCBI Taxonomy" id="2796361"/>
    <lineage>
        <taxon>Bacteria</taxon>
        <taxon>Pseudomonadati</taxon>
        <taxon>Pseudomonadota</taxon>
        <taxon>Betaproteobacteria</taxon>
        <taxon>Neisseriales</taxon>
        <taxon>Neisseriaceae</taxon>
        <taxon>Kingella</taxon>
    </lineage>
</organism>
<evidence type="ECO:0000313" key="2">
    <source>
        <dbReference type="EMBL" id="MBK0396575.1"/>
    </source>
</evidence>
<dbReference type="Pfam" id="PF10021">
    <property type="entry name" value="PARG_cat_microb"/>
    <property type="match status" value="1"/>
</dbReference>
<gene>
    <name evidence="2" type="ORF">JDW22_08315</name>
</gene>
<keyword evidence="3" id="KW-1185">Reference proteome</keyword>
<dbReference type="PANTHER" id="PTHR35596:SF1">
    <property type="entry name" value="MICROBIAL-TYPE PARG CATALYTIC DOMAIN-CONTAINING PROTEIN"/>
    <property type="match status" value="1"/>
</dbReference>
<dbReference type="SUPFAM" id="SSF52949">
    <property type="entry name" value="Macro domain-like"/>
    <property type="match status" value="1"/>
</dbReference>
<evidence type="ECO:0000259" key="1">
    <source>
        <dbReference type="Pfam" id="PF10021"/>
    </source>
</evidence>
<comment type="caution">
    <text evidence="2">The sequence shown here is derived from an EMBL/GenBank/DDBJ whole genome shotgun (WGS) entry which is preliminary data.</text>
</comment>
<dbReference type="NCBIfam" id="TIGR02452">
    <property type="entry name" value="TIGR02452 family protein"/>
    <property type="match status" value="1"/>
</dbReference>
<dbReference type="InterPro" id="IPR012664">
    <property type="entry name" value="CHP02452"/>
</dbReference>
<dbReference type="PANTHER" id="PTHR35596">
    <property type="entry name" value="DUF2263 DOMAIN-CONTAINING PROTEIN"/>
    <property type="match status" value="1"/>
</dbReference>
<proteinExistence type="predicted"/>
<dbReference type="Proteomes" id="UP000614058">
    <property type="component" value="Unassembled WGS sequence"/>
</dbReference>
<protein>
    <submittedName>
        <fullName evidence="2">TIGR02452 family protein</fullName>
    </submittedName>
</protein>
<dbReference type="InterPro" id="IPR019261">
    <property type="entry name" value="PARG_cat_microbial"/>
</dbReference>
<feature type="domain" description="Microbial-type PARG catalytic" evidence="1">
    <location>
        <begin position="7"/>
        <end position="164"/>
    </location>
</feature>
<dbReference type="Gene3D" id="3.40.220.10">
    <property type="entry name" value="Leucine Aminopeptidase, subunit E, domain 1"/>
    <property type="match status" value="1"/>
</dbReference>
<dbReference type="InterPro" id="IPR043472">
    <property type="entry name" value="Macro_dom-like"/>
</dbReference>
<dbReference type="EMBL" id="JAEHNZ010000002">
    <property type="protein sequence ID" value="MBK0396575.1"/>
    <property type="molecule type" value="Genomic_DNA"/>
</dbReference>
<name>A0ABS1BTF5_9NEIS</name>